<evidence type="ECO:0000313" key="5">
    <source>
        <dbReference type="Proteomes" id="UP000663508"/>
    </source>
</evidence>
<dbReference type="Gene3D" id="2.30.110.10">
    <property type="entry name" value="Electron Transport, Fmn-binding Protein, Chain A"/>
    <property type="match status" value="1"/>
</dbReference>
<comment type="similarity">
    <text evidence="1">Belongs to the non-flavoprotein flavin reductase family.</text>
</comment>
<dbReference type="InterPro" id="IPR036271">
    <property type="entry name" value="Tet_transcr_reg_TetR-rel_C_sf"/>
</dbReference>
<dbReference type="Proteomes" id="UP000663508">
    <property type="component" value="Chromosome"/>
</dbReference>
<dbReference type="AlphaFoldDB" id="A0A8H8WNY7"/>
<dbReference type="PANTHER" id="PTHR30466:SF11">
    <property type="entry name" value="FLAVIN-DEPENDENT MONOOXYGENASE, REDUCTASE SUBUNIT HSAB"/>
    <property type="match status" value="1"/>
</dbReference>
<proteinExistence type="inferred from homology"/>
<accession>A0A8H8WNY7</accession>
<dbReference type="Pfam" id="PF17932">
    <property type="entry name" value="TetR_C_24"/>
    <property type="match status" value="1"/>
</dbReference>
<evidence type="ECO:0000256" key="1">
    <source>
        <dbReference type="ARBA" id="ARBA00008898"/>
    </source>
</evidence>
<dbReference type="InterPro" id="IPR012349">
    <property type="entry name" value="Split_barrel_FMN-bd"/>
</dbReference>
<dbReference type="EMBL" id="AP024145">
    <property type="protein sequence ID" value="BCM81669.1"/>
    <property type="molecule type" value="Genomic_DNA"/>
</dbReference>
<dbReference type="RefSeq" id="WP_207180862.1">
    <property type="nucleotide sequence ID" value="NZ_AP024145.1"/>
</dbReference>
<sequence>MSLSPTEFRSGMRQLAAAVNVITTRHDGARAGMTATAVMSLTAEPPQIAVAVNRSNASYAAITGSGVFAVNVLANDHAAIASRFAGADGVKGEARFSAGQWDVLETGAPILRDCAASFDCTLVQEVAFTSHVVLVGLVRAVRVAPGTTPLLFMDGAWASLVRANDGDFAAYEQLIGELTGALDAVLASQGSFTRKLHDFSAAFIRVNAPVVDVLRDFYTRETFASASRLDAINQRKREVEHKLQDLLIRGVGTGEFEARDPVAAADAILGLLNGIHRRPAATGAQAEDLARRLADLVVAMVAKRHPVPA</sequence>
<protein>
    <recommendedName>
        <fullName evidence="3">Flavin reductase like domain-containing protein</fullName>
    </recommendedName>
</protein>
<dbReference type="InterPro" id="IPR041490">
    <property type="entry name" value="KstR2_TetR_C"/>
</dbReference>
<dbReference type="Pfam" id="PF01613">
    <property type="entry name" value="Flavin_Reduct"/>
    <property type="match status" value="1"/>
</dbReference>
<dbReference type="SUPFAM" id="SSF48498">
    <property type="entry name" value="Tetracyclin repressor-like, C-terminal domain"/>
    <property type="match status" value="1"/>
</dbReference>
<name>A0A8H8WNY7_9HYPH</name>
<organism evidence="4 5">
    <name type="scientific">Methylobacterium indicum</name>
    <dbReference type="NCBI Taxonomy" id="1775910"/>
    <lineage>
        <taxon>Bacteria</taxon>
        <taxon>Pseudomonadati</taxon>
        <taxon>Pseudomonadota</taxon>
        <taxon>Alphaproteobacteria</taxon>
        <taxon>Hyphomicrobiales</taxon>
        <taxon>Methylobacteriaceae</taxon>
        <taxon>Methylobacterium</taxon>
    </lineage>
</organism>
<dbReference type="SMART" id="SM00903">
    <property type="entry name" value="Flavin_Reduct"/>
    <property type="match status" value="1"/>
</dbReference>
<dbReference type="InterPro" id="IPR050268">
    <property type="entry name" value="NADH-dep_flavin_reductase"/>
</dbReference>
<dbReference type="GO" id="GO:0010181">
    <property type="term" value="F:FMN binding"/>
    <property type="evidence" value="ECO:0007669"/>
    <property type="project" value="InterPro"/>
</dbReference>
<evidence type="ECO:0000259" key="3">
    <source>
        <dbReference type="SMART" id="SM00903"/>
    </source>
</evidence>
<dbReference type="KEGG" id="mind:mvi_01300"/>
<gene>
    <name evidence="4" type="ORF">mvi_01300</name>
</gene>
<dbReference type="InterPro" id="IPR002563">
    <property type="entry name" value="Flavin_Rdtase-like_dom"/>
</dbReference>
<keyword evidence="2" id="KW-0560">Oxidoreductase</keyword>
<evidence type="ECO:0000256" key="2">
    <source>
        <dbReference type="ARBA" id="ARBA00023002"/>
    </source>
</evidence>
<dbReference type="Gene3D" id="1.10.357.10">
    <property type="entry name" value="Tetracycline Repressor, domain 2"/>
    <property type="match status" value="1"/>
</dbReference>
<dbReference type="PANTHER" id="PTHR30466">
    <property type="entry name" value="FLAVIN REDUCTASE"/>
    <property type="match status" value="1"/>
</dbReference>
<feature type="domain" description="Flavin reductase like" evidence="3">
    <location>
        <begin position="12"/>
        <end position="159"/>
    </location>
</feature>
<evidence type="ECO:0000313" key="4">
    <source>
        <dbReference type="EMBL" id="BCM81669.1"/>
    </source>
</evidence>
<dbReference type="SUPFAM" id="SSF50475">
    <property type="entry name" value="FMN-binding split barrel"/>
    <property type="match status" value="1"/>
</dbReference>
<reference evidence="4" key="1">
    <citation type="submission" date="2020-11" db="EMBL/GenBank/DDBJ databases">
        <title>Complete genome sequence of a novel pathogenic Methylobacterium strain isolated from rice in Vietnam.</title>
        <authorList>
            <person name="Lai K."/>
            <person name="Okazaki S."/>
            <person name="Higashi K."/>
            <person name="Mori H."/>
            <person name="Toyoda A."/>
            <person name="Kurokawa K."/>
        </authorList>
    </citation>
    <scope>NUCLEOTIDE SEQUENCE</scope>
    <source>
        <strain evidence="4">VL1</strain>
    </source>
</reference>
<dbReference type="GO" id="GO:0042602">
    <property type="term" value="F:riboflavin reductase (NADPH) activity"/>
    <property type="evidence" value="ECO:0007669"/>
    <property type="project" value="TreeGrafter"/>
</dbReference>